<keyword evidence="3" id="KW-0812">Transmembrane</keyword>
<evidence type="ECO:0000313" key="12">
    <source>
        <dbReference type="EMBL" id="KAG8232007.1"/>
    </source>
</evidence>
<comment type="caution">
    <text evidence="12">The sequence shown here is derived from an EMBL/GenBank/DDBJ whole genome shotgun (WGS) entry which is preliminary data.</text>
</comment>
<dbReference type="PANTHER" id="PTHR46065">
    <property type="entry name" value="E3 UBIQUITIN-PROTEIN LIGASE MARCH 2/3 FAMILY MEMBER"/>
    <property type="match status" value="1"/>
</dbReference>
<dbReference type="InterPro" id="IPR013083">
    <property type="entry name" value="Znf_RING/FYVE/PHD"/>
</dbReference>
<keyword evidence="6" id="KW-0833">Ubl conjugation pathway</keyword>
<keyword evidence="13" id="KW-1185">Reference proteome</keyword>
<dbReference type="PROSITE" id="PS51292">
    <property type="entry name" value="ZF_RING_CH"/>
    <property type="match status" value="1"/>
</dbReference>
<dbReference type="InterPro" id="IPR011016">
    <property type="entry name" value="Znf_RING-CH"/>
</dbReference>
<accession>A0A8K0KBN3</accession>
<keyword evidence="4" id="KW-0479">Metal-binding</keyword>
<feature type="region of interest" description="Disordered" evidence="10">
    <location>
        <begin position="24"/>
        <end position="51"/>
    </location>
</feature>
<keyword evidence="5" id="KW-0863">Zinc-finger</keyword>
<dbReference type="GO" id="GO:0016567">
    <property type="term" value="P:protein ubiquitination"/>
    <property type="evidence" value="ECO:0007669"/>
    <property type="project" value="TreeGrafter"/>
</dbReference>
<evidence type="ECO:0000256" key="5">
    <source>
        <dbReference type="ARBA" id="ARBA00022771"/>
    </source>
</evidence>
<dbReference type="Gene3D" id="3.30.40.10">
    <property type="entry name" value="Zinc/RING finger domain, C3HC4 (zinc finger)"/>
    <property type="match status" value="1"/>
</dbReference>
<evidence type="ECO:0000256" key="8">
    <source>
        <dbReference type="ARBA" id="ARBA00022989"/>
    </source>
</evidence>
<evidence type="ECO:0000256" key="3">
    <source>
        <dbReference type="ARBA" id="ARBA00022692"/>
    </source>
</evidence>
<evidence type="ECO:0000313" key="13">
    <source>
        <dbReference type="Proteomes" id="UP000792457"/>
    </source>
</evidence>
<proteinExistence type="predicted"/>
<dbReference type="Pfam" id="PF12906">
    <property type="entry name" value="RINGv"/>
    <property type="match status" value="1"/>
</dbReference>
<dbReference type="EMBL" id="KZ308587">
    <property type="protein sequence ID" value="KAG8232007.1"/>
    <property type="molecule type" value="Genomic_DNA"/>
</dbReference>
<evidence type="ECO:0000256" key="9">
    <source>
        <dbReference type="ARBA" id="ARBA00023136"/>
    </source>
</evidence>
<name>A0A8K0KBN3_LADFU</name>
<dbReference type="Proteomes" id="UP000792457">
    <property type="component" value="Unassembled WGS sequence"/>
</dbReference>
<protein>
    <recommendedName>
        <fullName evidence="11">RING-CH-type domain-containing protein</fullName>
    </recommendedName>
</protein>
<reference evidence="12" key="2">
    <citation type="submission" date="2017-10" db="EMBL/GenBank/DDBJ databases">
        <title>Ladona fulva Genome sequencing and assembly.</title>
        <authorList>
            <person name="Murali S."/>
            <person name="Richards S."/>
            <person name="Bandaranaike D."/>
            <person name="Bellair M."/>
            <person name="Blankenburg K."/>
            <person name="Chao H."/>
            <person name="Dinh H."/>
            <person name="Doddapaneni H."/>
            <person name="Dugan-Rocha S."/>
            <person name="Elkadiri S."/>
            <person name="Gnanaolivu R."/>
            <person name="Hernandez B."/>
            <person name="Skinner E."/>
            <person name="Javaid M."/>
            <person name="Lee S."/>
            <person name="Li M."/>
            <person name="Ming W."/>
            <person name="Munidasa M."/>
            <person name="Muniz J."/>
            <person name="Nguyen L."/>
            <person name="Hughes D."/>
            <person name="Osuji N."/>
            <person name="Pu L.-L."/>
            <person name="Puazo M."/>
            <person name="Qu C."/>
            <person name="Quiroz J."/>
            <person name="Raj R."/>
            <person name="Weissenberger G."/>
            <person name="Xin Y."/>
            <person name="Zou X."/>
            <person name="Han Y."/>
            <person name="Worley K."/>
            <person name="Muzny D."/>
            <person name="Gibbs R."/>
        </authorList>
    </citation>
    <scope>NUCLEOTIDE SEQUENCE</scope>
    <source>
        <strain evidence="12">Sampled in the wild</strain>
    </source>
</reference>
<keyword evidence="8" id="KW-1133">Transmembrane helix</keyword>
<dbReference type="PANTHER" id="PTHR46065:SF3">
    <property type="entry name" value="FI20425P1"/>
    <property type="match status" value="1"/>
</dbReference>
<evidence type="ECO:0000256" key="4">
    <source>
        <dbReference type="ARBA" id="ARBA00022723"/>
    </source>
</evidence>
<evidence type="ECO:0000256" key="1">
    <source>
        <dbReference type="ARBA" id="ARBA00004141"/>
    </source>
</evidence>
<evidence type="ECO:0000256" key="10">
    <source>
        <dbReference type="SAM" id="MobiDB-lite"/>
    </source>
</evidence>
<sequence length="232" mass="27126">MIHNTNSEEAITEDVQEIFNDTSYAEDSSHKDGEVTLPLEEPNNTDKPEDNDRIEADICRICHEVQEDLWLLFGEEMEWNPEPLESLCLCKGTIGLVHKSCLERWLTETRRLFCELCGFRYETNISPRYTRIRSFLRWTTHSRGRGPEITEIDPQDYATISLSILKGLTFFGATTALMHLTITTLLSAADHLEVWYRWWQSDNVIKVIVTPQEDRADRVVPEETRFHRPFMF</sequence>
<feature type="domain" description="RING-CH-type" evidence="11">
    <location>
        <begin position="51"/>
        <end position="124"/>
    </location>
</feature>
<dbReference type="GO" id="GO:0004842">
    <property type="term" value="F:ubiquitin-protein transferase activity"/>
    <property type="evidence" value="ECO:0007669"/>
    <property type="project" value="TreeGrafter"/>
</dbReference>
<evidence type="ECO:0000256" key="6">
    <source>
        <dbReference type="ARBA" id="ARBA00022786"/>
    </source>
</evidence>
<dbReference type="SMART" id="SM00744">
    <property type="entry name" value="RINGv"/>
    <property type="match status" value="1"/>
</dbReference>
<dbReference type="SUPFAM" id="SSF57850">
    <property type="entry name" value="RING/U-box"/>
    <property type="match status" value="1"/>
</dbReference>
<dbReference type="GO" id="GO:0016020">
    <property type="term" value="C:membrane"/>
    <property type="evidence" value="ECO:0007669"/>
    <property type="project" value="UniProtKB-SubCell"/>
</dbReference>
<organism evidence="12 13">
    <name type="scientific">Ladona fulva</name>
    <name type="common">Scarce chaser dragonfly</name>
    <name type="synonym">Libellula fulva</name>
    <dbReference type="NCBI Taxonomy" id="123851"/>
    <lineage>
        <taxon>Eukaryota</taxon>
        <taxon>Metazoa</taxon>
        <taxon>Ecdysozoa</taxon>
        <taxon>Arthropoda</taxon>
        <taxon>Hexapoda</taxon>
        <taxon>Insecta</taxon>
        <taxon>Pterygota</taxon>
        <taxon>Palaeoptera</taxon>
        <taxon>Odonata</taxon>
        <taxon>Epiprocta</taxon>
        <taxon>Anisoptera</taxon>
        <taxon>Libelluloidea</taxon>
        <taxon>Libellulidae</taxon>
        <taxon>Ladona</taxon>
    </lineage>
</organism>
<dbReference type="OrthoDB" id="273089at2759"/>
<evidence type="ECO:0000256" key="7">
    <source>
        <dbReference type="ARBA" id="ARBA00022833"/>
    </source>
</evidence>
<reference evidence="12" key="1">
    <citation type="submission" date="2013-04" db="EMBL/GenBank/DDBJ databases">
        <authorList>
            <person name="Qu J."/>
            <person name="Murali S.C."/>
            <person name="Bandaranaike D."/>
            <person name="Bellair M."/>
            <person name="Blankenburg K."/>
            <person name="Chao H."/>
            <person name="Dinh H."/>
            <person name="Doddapaneni H."/>
            <person name="Downs B."/>
            <person name="Dugan-Rocha S."/>
            <person name="Elkadiri S."/>
            <person name="Gnanaolivu R.D."/>
            <person name="Hernandez B."/>
            <person name="Javaid M."/>
            <person name="Jayaseelan J.C."/>
            <person name="Lee S."/>
            <person name="Li M."/>
            <person name="Ming W."/>
            <person name="Munidasa M."/>
            <person name="Muniz J."/>
            <person name="Nguyen L."/>
            <person name="Ongeri F."/>
            <person name="Osuji N."/>
            <person name="Pu L.-L."/>
            <person name="Puazo M."/>
            <person name="Qu C."/>
            <person name="Quiroz J."/>
            <person name="Raj R."/>
            <person name="Weissenberger G."/>
            <person name="Xin Y."/>
            <person name="Zou X."/>
            <person name="Han Y."/>
            <person name="Richards S."/>
            <person name="Worley K."/>
            <person name="Muzny D."/>
            <person name="Gibbs R."/>
        </authorList>
    </citation>
    <scope>NUCLEOTIDE SEQUENCE</scope>
    <source>
        <strain evidence="12">Sampled in the wild</strain>
    </source>
</reference>
<keyword evidence="7" id="KW-0862">Zinc</keyword>
<evidence type="ECO:0000256" key="2">
    <source>
        <dbReference type="ARBA" id="ARBA00022679"/>
    </source>
</evidence>
<dbReference type="GO" id="GO:0008270">
    <property type="term" value="F:zinc ion binding"/>
    <property type="evidence" value="ECO:0007669"/>
    <property type="project" value="UniProtKB-KW"/>
</dbReference>
<comment type="subcellular location">
    <subcellularLocation>
        <location evidence="1">Membrane</location>
        <topology evidence="1">Multi-pass membrane protein</topology>
    </subcellularLocation>
</comment>
<keyword evidence="9" id="KW-0472">Membrane</keyword>
<dbReference type="AlphaFoldDB" id="A0A8K0KBN3"/>
<evidence type="ECO:0000259" key="11">
    <source>
        <dbReference type="PROSITE" id="PS51292"/>
    </source>
</evidence>
<gene>
    <name evidence="12" type="ORF">J437_LFUL011948</name>
</gene>
<keyword evidence="2" id="KW-0808">Transferase</keyword>